<proteinExistence type="predicted"/>
<dbReference type="AlphaFoldDB" id="A0A7R9FGR9"/>
<dbReference type="EMBL" id="OE000059">
    <property type="protein sequence ID" value="CAD7452219.1"/>
    <property type="molecule type" value="Genomic_DNA"/>
</dbReference>
<protein>
    <submittedName>
        <fullName evidence="1">Uncharacterized protein</fullName>
    </submittedName>
</protein>
<reference evidence="1" key="1">
    <citation type="submission" date="2020-11" db="EMBL/GenBank/DDBJ databases">
        <authorList>
            <person name="Tran Van P."/>
        </authorList>
    </citation>
    <scope>NUCLEOTIDE SEQUENCE</scope>
</reference>
<accession>A0A7R9FGR9</accession>
<evidence type="ECO:0000313" key="1">
    <source>
        <dbReference type="EMBL" id="CAD7452219.1"/>
    </source>
</evidence>
<name>A0A7R9FGR9_9NEOP</name>
<sequence length="183" mass="19509">MEWASFAYETGPFHSISEEVNPHLRGERVENHLGKTTPSSPDQDSNLDLPVLNTTGTLANYATEAAYTTGTRTDSHVVLGVRLALHKITVGGEVELGGRAAGHEATGLSRRVHQIPGGAAARAQGTRLDVRAGTAWLTRSCSSTFQDQLGGCRQGVGTRSKCSMLHISRSQSLTNGHFGLMVI</sequence>
<gene>
    <name evidence="1" type="ORF">TTEB3V08_LOCUS406</name>
</gene>
<organism evidence="1">
    <name type="scientific">Timema tahoe</name>
    <dbReference type="NCBI Taxonomy" id="61484"/>
    <lineage>
        <taxon>Eukaryota</taxon>
        <taxon>Metazoa</taxon>
        <taxon>Ecdysozoa</taxon>
        <taxon>Arthropoda</taxon>
        <taxon>Hexapoda</taxon>
        <taxon>Insecta</taxon>
        <taxon>Pterygota</taxon>
        <taxon>Neoptera</taxon>
        <taxon>Polyneoptera</taxon>
        <taxon>Phasmatodea</taxon>
        <taxon>Timematodea</taxon>
        <taxon>Timematoidea</taxon>
        <taxon>Timematidae</taxon>
        <taxon>Timema</taxon>
    </lineage>
</organism>